<organism evidence="1 2">
    <name type="scientific">Trapa incisa</name>
    <dbReference type="NCBI Taxonomy" id="236973"/>
    <lineage>
        <taxon>Eukaryota</taxon>
        <taxon>Viridiplantae</taxon>
        <taxon>Streptophyta</taxon>
        <taxon>Embryophyta</taxon>
        <taxon>Tracheophyta</taxon>
        <taxon>Spermatophyta</taxon>
        <taxon>Magnoliopsida</taxon>
        <taxon>eudicotyledons</taxon>
        <taxon>Gunneridae</taxon>
        <taxon>Pentapetalae</taxon>
        <taxon>rosids</taxon>
        <taxon>malvids</taxon>
        <taxon>Myrtales</taxon>
        <taxon>Lythraceae</taxon>
        <taxon>Trapa</taxon>
    </lineage>
</organism>
<dbReference type="Proteomes" id="UP001345219">
    <property type="component" value="Chromosome 22"/>
</dbReference>
<dbReference type="AlphaFoldDB" id="A0AAN7KVI9"/>
<proteinExistence type="predicted"/>
<evidence type="ECO:0000313" key="1">
    <source>
        <dbReference type="EMBL" id="KAK4773846.1"/>
    </source>
</evidence>
<gene>
    <name evidence="1" type="ORF">SAY87_028865</name>
</gene>
<protein>
    <submittedName>
        <fullName evidence="1">Uncharacterized protein</fullName>
    </submittedName>
</protein>
<name>A0AAN7KVI9_9MYRT</name>
<reference evidence="1 2" key="1">
    <citation type="journal article" date="2023" name="Hortic Res">
        <title>Pangenome of water caltrop reveals structural variations and asymmetric subgenome divergence after allopolyploidization.</title>
        <authorList>
            <person name="Zhang X."/>
            <person name="Chen Y."/>
            <person name="Wang L."/>
            <person name="Yuan Y."/>
            <person name="Fang M."/>
            <person name="Shi L."/>
            <person name="Lu R."/>
            <person name="Comes H.P."/>
            <person name="Ma Y."/>
            <person name="Chen Y."/>
            <person name="Huang G."/>
            <person name="Zhou Y."/>
            <person name="Zheng Z."/>
            <person name="Qiu Y."/>
        </authorList>
    </citation>
    <scope>NUCLEOTIDE SEQUENCE [LARGE SCALE GENOMIC DNA]</scope>
    <source>
        <tissue evidence="1">Roots</tissue>
    </source>
</reference>
<comment type="caution">
    <text evidence="1">The sequence shown here is derived from an EMBL/GenBank/DDBJ whole genome shotgun (WGS) entry which is preliminary data.</text>
</comment>
<evidence type="ECO:0000313" key="2">
    <source>
        <dbReference type="Proteomes" id="UP001345219"/>
    </source>
</evidence>
<sequence>MLLLLFLPCQTQFYPSFPVAPSLSPFLFFFWRFLFNKLLSPNQVDTSLVFFRVHYYEKGVKVYDLYKYVGTEFFALRCNRKKRDLVGLIQRGKATSKPVPFWSTQLFIVL</sequence>
<keyword evidence="2" id="KW-1185">Reference proteome</keyword>
<dbReference type="EMBL" id="JAXIOK010000004">
    <property type="protein sequence ID" value="KAK4773846.1"/>
    <property type="molecule type" value="Genomic_DNA"/>
</dbReference>
<accession>A0AAN7KVI9</accession>